<feature type="compositionally biased region" description="Polar residues" evidence="1">
    <location>
        <begin position="55"/>
        <end position="70"/>
    </location>
</feature>
<evidence type="ECO:0000313" key="3">
    <source>
        <dbReference type="Proteomes" id="UP000054279"/>
    </source>
</evidence>
<sequence>MPEAADDEELQAKLKKLWDEQDTFRMQKEKEKAERNKLLGNSTKAGTKKKVQVNVKASGSNVKASESTPKGSKRKVVLEEDDIEVMSQLKRARMVANSHGSNERIPSVTESLHGINKALIETVNLLGDTRAANEKQAQYLRRIKTCMANLQSAMQMHDKEFADEEVEPAELEDMEEEIEEDKRGH</sequence>
<protein>
    <submittedName>
        <fullName evidence="2">Uncharacterized protein</fullName>
    </submittedName>
</protein>
<gene>
    <name evidence="2" type="ORF">M422DRAFT_275803</name>
</gene>
<feature type="region of interest" description="Disordered" evidence="1">
    <location>
        <begin position="29"/>
        <end position="73"/>
    </location>
</feature>
<name>A0A0C9UEF5_SPHS4</name>
<feature type="region of interest" description="Disordered" evidence="1">
    <location>
        <begin position="164"/>
        <end position="185"/>
    </location>
</feature>
<evidence type="ECO:0000256" key="1">
    <source>
        <dbReference type="SAM" id="MobiDB-lite"/>
    </source>
</evidence>
<proteinExistence type="predicted"/>
<keyword evidence="3" id="KW-1185">Reference proteome</keyword>
<dbReference type="HOGENOM" id="CLU_083100_0_0_1"/>
<evidence type="ECO:0000313" key="2">
    <source>
        <dbReference type="EMBL" id="KIJ23585.1"/>
    </source>
</evidence>
<dbReference type="EMBL" id="KN837631">
    <property type="protein sequence ID" value="KIJ23585.1"/>
    <property type="molecule type" value="Genomic_DNA"/>
</dbReference>
<reference evidence="2 3" key="1">
    <citation type="submission" date="2014-06" db="EMBL/GenBank/DDBJ databases">
        <title>Evolutionary Origins and Diversification of the Mycorrhizal Mutualists.</title>
        <authorList>
            <consortium name="DOE Joint Genome Institute"/>
            <consortium name="Mycorrhizal Genomics Consortium"/>
            <person name="Kohler A."/>
            <person name="Kuo A."/>
            <person name="Nagy L.G."/>
            <person name="Floudas D."/>
            <person name="Copeland A."/>
            <person name="Barry K.W."/>
            <person name="Cichocki N."/>
            <person name="Veneault-Fourrey C."/>
            <person name="LaButti K."/>
            <person name="Lindquist E.A."/>
            <person name="Lipzen A."/>
            <person name="Lundell T."/>
            <person name="Morin E."/>
            <person name="Murat C."/>
            <person name="Riley R."/>
            <person name="Ohm R."/>
            <person name="Sun H."/>
            <person name="Tunlid A."/>
            <person name="Henrissat B."/>
            <person name="Grigoriev I.V."/>
            <person name="Hibbett D.S."/>
            <person name="Martin F."/>
        </authorList>
    </citation>
    <scope>NUCLEOTIDE SEQUENCE [LARGE SCALE GENOMIC DNA]</scope>
    <source>
        <strain evidence="2 3">SS14</strain>
    </source>
</reference>
<dbReference type="AlphaFoldDB" id="A0A0C9UEF5"/>
<organism evidence="2 3">
    <name type="scientific">Sphaerobolus stellatus (strain SS14)</name>
    <dbReference type="NCBI Taxonomy" id="990650"/>
    <lineage>
        <taxon>Eukaryota</taxon>
        <taxon>Fungi</taxon>
        <taxon>Dikarya</taxon>
        <taxon>Basidiomycota</taxon>
        <taxon>Agaricomycotina</taxon>
        <taxon>Agaricomycetes</taxon>
        <taxon>Phallomycetidae</taxon>
        <taxon>Geastrales</taxon>
        <taxon>Sphaerobolaceae</taxon>
        <taxon>Sphaerobolus</taxon>
    </lineage>
</organism>
<feature type="compositionally biased region" description="Acidic residues" evidence="1">
    <location>
        <begin position="164"/>
        <end position="179"/>
    </location>
</feature>
<dbReference type="Proteomes" id="UP000054279">
    <property type="component" value="Unassembled WGS sequence"/>
</dbReference>
<accession>A0A0C9UEF5</accession>